<dbReference type="Gene3D" id="3.40.50.1240">
    <property type="entry name" value="Phosphoglycerate mutase-like"/>
    <property type="match status" value="1"/>
</dbReference>
<keyword evidence="10" id="KW-1185">Reference proteome</keyword>
<name>A0AAV8VRN4_9CUCU</name>
<evidence type="ECO:0000256" key="4">
    <source>
        <dbReference type="ARBA" id="ARBA00022729"/>
    </source>
</evidence>
<evidence type="ECO:0000256" key="3">
    <source>
        <dbReference type="ARBA" id="ARBA00012646"/>
    </source>
</evidence>
<dbReference type="InterPro" id="IPR000560">
    <property type="entry name" value="His_Pase_clade-2"/>
</dbReference>
<dbReference type="InterPro" id="IPR029033">
    <property type="entry name" value="His_PPase_superfam"/>
</dbReference>
<dbReference type="AlphaFoldDB" id="A0AAV8VRN4"/>
<dbReference type="GO" id="GO:0003993">
    <property type="term" value="F:acid phosphatase activity"/>
    <property type="evidence" value="ECO:0007669"/>
    <property type="project" value="UniProtKB-EC"/>
</dbReference>
<dbReference type="InterPro" id="IPR050645">
    <property type="entry name" value="Histidine_acid_phosphatase"/>
</dbReference>
<keyword evidence="5" id="KW-0378">Hydrolase</keyword>
<dbReference type="Proteomes" id="UP001159042">
    <property type="component" value="Unassembled WGS sequence"/>
</dbReference>
<dbReference type="Pfam" id="PF00328">
    <property type="entry name" value="His_Phos_2"/>
    <property type="match status" value="1"/>
</dbReference>
<keyword evidence="4 8" id="KW-0732">Signal</keyword>
<protein>
    <recommendedName>
        <fullName evidence="3">acid phosphatase</fullName>
        <ecNumber evidence="3">3.1.3.2</ecNumber>
    </recommendedName>
</protein>
<evidence type="ECO:0000256" key="2">
    <source>
        <dbReference type="ARBA" id="ARBA00005375"/>
    </source>
</evidence>
<evidence type="ECO:0000256" key="5">
    <source>
        <dbReference type="ARBA" id="ARBA00022801"/>
    </source>
</evidence>
<gene>
    <name evidence="9" type="ORF">NQ315_000177</name>
</gene>
<organism evidence="9 10">
    <name type="scientific">Exocentrus adspersus</name>
    <dbReference type="NCBI Taxonomy" id="1586481"/>
    <lineage>
        <taxon>Eukaryota</taxon>
        <taxon>Metazoa</taxon>
        <taxon>Ecdysozoa</taxon>
        <taxon>Arthropoda</taxon>
        <taxon>Hexapoda</taxon>
        <taxon>Insecta</taxon>
        <taxon>Pterygota</taxon>
        <taxon>Neoptera</taxon>
        <taxon>Endopterygota</taxon>
        <taxon>Coleoptera</taxon>
        <taxon>Polyphaga</taxon>
        <taxon>Cucujiformia</taxon>
        <taxon>Chrysomeloidea</taxon>
        <taxon>Cerambycidae</taxon>
        <taxon>Lamiinae</taxon>
        <taxon>Acanthocinini</taxon>
        <taxon>Exocentrus</taxon>
    </lineage>
</organism>
<evidence type="ECO:0000313" key="9">
    <source>
        <dbReference type="EMBL" id="KAJ8916535.1"/>
    </source>
</evidence>
<evidence type="ECO:0000256" key="6">
    <source>
        <dbReference type="ARBA" id="ARBA00023157"/>
    </source>
</evidence>
<dbReference type="EC" id="3.1.3.2" evidence="3"/>
<comment type="similarity">
    <text evidence="2">Belongs to the histidine acid phosphatase family.</text>
</comment>
<feature type="chain" id="PRO_5043350484" description="acid phosphatase" evidence="8">
    <location>
        <begin position="20"/>
        <end position="366"/>
    </location>
</feature>
<keyword evidence="7" id="KW-0325">Glycoprotein</keyword>
<evidence type="ECO:0000256" key="7">
    <source>
        <dbReference type="ARBA" id="ARBA00023180"/>
    </source>
</evidence>
<dbReference type="EMBL" id="JANEYG010000041">
    <property type="protein sequence ID" value="KAJ8916535.1"/>
    <property type="molecule type" value="Genomic_DNA"/>
</dbReference>
<reference evidence="9 10" key="1">
    <citation type="journal article" date="2023" name="Insect Mol. Biol.">
        <title>Genome sequencing provides insights into the evolution of gene families encoding plant cell wall-degrading enzymes in longhorned beetles.</title>
        <authorList>
            <person name="Shin N.R."/>
            <person name="Okamura Y."/>
            <person name="Kirsch R."/>
            <person name="Pauchet Y."/>
        </authorList>
    </citation>
    <scope>NUCLEOTIDE SEQUENCE [LARGE SCALE GENOMIC DNA]</scope>
    <source>
        <strain evidence="9">EAD_L_NR</strain>
    </source>
</reference>
<comment type="caution">
    <text evidence="9">The sequence shown here is derived from an EMBL/GenBank/DDBJ whole genome shotgun (WGS) entry which is preliminary data.</text>
</comment>
<keyword evidence="6" id="KW-1015">Disulfide bond</keyword>
<comment type="catalytic activity">
    <reaction evidence="1">
        <text>a phosphate monoester + H2O = an alcohol + phosphate</text>
        <dbReference type="Rhea" id="RHEA:15017"/>
        <dbReference type="ChEBI" id="CHEBI:15377"/>
        <dbReference type="ChEBI" id="CHEBI:30879"/>
        <dbReference type="ChEBI" id="CHEBI:43474"/>
        <dbReference type="ChEBI" id="CHEBI:67140"/>
        <dbReference type="EC" id="3.1.3.2"/>
    </reaction>
</comment>
<dbReference type="PANTHER" id="PTHR11567">
    <property type="entry name" value="ACID PHOSPHATASE-RELATED"/>
    <property type="match status" value="1"/>
</dbReference>
<evidence type="ECO:0000256" key="8">
    <source>
        <dbReference type="SAM" id="SignalP"/>
    </source>
</evidence>
<evidence type="ECO:0000313" key="10">
    <source>
        <dbReference type="Proteomes" id="UP001159042"/>
    </source>
</evidence>
<dbReference type="CDD" id="cd07061">
    <property type="entry name" value="HP_HAP_like"/>
    <property type="match status" value="1"/>
</dbReference>
<proteinExistence type="inferred from homology"/>
<evidence type="ECO:0000256" key="1">
    <source>
        <dbReference type="ARBA" id="ARBA00000032"/>
    </source>
</evidence>
<sequence length="366" mass="42059">MIKTILIVTAMLFITYSNCCAPNTDELLSVVVVFRHGNKMPKQEYFDVYPNNPWMNPELWNNSDLGSVTNASKISIYERGKWLRQRYTELLPEKYSKRSVRVRSSDSDRVLASAQLLLAGLYPPKDADVWNSQLHWQPIPIHSVPETDDMILSQRVPCPRFKKMLDRHLTSRSDQLHQVEYVANHTGKAIKSLDDVYKLYKLLRIVEENGLTLPKWAIEAMPLLKQQSELVFTTYSLTKEMQRLVSGPFFHTVLKHFDTVLSKPDRGPKMLLLAAHARTIANALMALDAYKEQPPYSSALMFELRKDCKGVVRLSCYYQTAAKGAPSEILKDEPYKSFKARLKRIAVDPETWHRECKSWSMFGGGD</sequence>
<accession>A0AAV8VRN4</accession>
<dbReference type="SUPFAM" id="SSF53254">
    <property type="entry name" value="Phosphoglycerate mutase-like"/>
    <property type="match status" value="1"/>
</dbReference>
<dbReference type="PANTHER" id="PTHR11567:SF211">
    <property type="entry name" value="PROSTATIC ACID PHOSPHATASE"/>
    <property type="match status" value="1"/>
</dbReference>
<feature type="signal peptide" evidence="8">
    <location>
        <begin position="1"/>
        <end position="19"/>
    </location>
</feature>